<evidence type="ECO:0000313" key="2">
    <source>
        <dbReference type="Proteomes" id="UP001471651"/>
    </source>
</evidence>
<dbReference type="Pfam" id="PF05853">
    <property type="entry name" value="BKACE"/>
    <property type="match status" value="1"/>
</dbReference>
<gene>
    <name evidence="1" type="ORF">ABKW32_05300</name>
</gene>
<proteinExistence type="predicted"/>
<evidence type="ECO:0000313" key="1">
    <source>
        <dbReference type="EMBL" id="MEP7728855.1"/>
    </source>
</evidence>
<sequence>MAFNHPRQRSLAHGKIVSPLPQLAHSCADQVRKIRRILEELSMEIATPEEARFMLGLKGKDAVNF</sequence>
<organism evidence="1 2">
    <name type="scientific">Marinomonas primoryensis</name>
    <dbReference type="NCBI Taxonomy" id="178399"/>
    <lineage>
        <taxon>Bacteria</taxon>
        <taxon>Pseudomonadati</taxon>
        <taxon>Pseudomonadota</taxon>
        <taxon>Gammaproteobacteria</taxon>
        <taxon>Oceanospirillales</taxon>
        <taxon>Oceanospirillaceae</taxon>
        <taxon>Marinomonas</taxon>
    </lineage>
</organism>
<protein>
    <submittedName>
        <fullName evidence="1">3-keto-5-aminohexanoate cleavage protein</fullName>
    </submittedName>
</protein>
<dbReference type="RefSeq" id="WP_217909026.1">
    <property type="nucleotide sequence ID" value="NZ_BAAAEF010000015.1"/>
</dbReference>
<name>A0ABV0KXG8_9GAMM</name>
<keyword evidence="2" id="KW-1185">Reference proteome</keyword>
<dbReference type="InterPro" id="IPR008567">
    <property type="entry name" value="BKACE"/>
</dbReference>
<accession>A0ABV0KXG8</accession>
<reference evidence="1 2" key="1">
    <citation type="submission" date="2024-05" db="EMBL/GenBank/DDBJ databases">
        <authorList>
            <person name="Busch G.E."/>
            <person name="Sharma I."/>
        </authorList>
    </citation>
    <scope>NUCLEOTIDE SEQUENCE [LARGE SCALE GENOMIC DNA]</scope>
    <source>
        <strain evidence="1 2">23GB23</strain>
    </source>
</reference>
<dbReference type="EMBL" id="JBDYKN010000003">
    <property type="protein sequence ID" value="MEP7728855.1"/>
    <property type="molecule type" value="Genomic_DNA"/>
</dbReference>
<dbReference type="Proteomes" id="UP001471651">
    <property type="component" value="Unassembled WGS sequence"/>
</dbReference>
<comment type="caution">
    <text evidence="1">The sequence shown here is derived from an EMBL/GenBank/DDBJ whole genome shotgun (WGS) entry which is preliminary data.</text>
</comment>